<reference evidence="2 3" key="1">
    <citation type="submission" date="2022-09" db="EMBL/GenBank/DDBJ databases">
        <title>The outer-membrane cytochrome OmcA is essential for infection of Shewanella oneidensis by a zebrafish-associated bacteriophage.</title>
        <authorList>
            <person name="Grenfell A.W."/>
            <person name="Intile P."/>
            <person name="Mcfarlane J."/>
            <person name="Leung D."/>
            <person name="Abdalla K."/>
            <person name="Wold M."/>
            <person name="Kees E."/>
            <person name="Gralnick J."/>
        </authorList>
    </citation>
    <scope>NUCLEOTIDE SEQUENCE [LARGE SCALE GENOMIC DNA]</scope>
    <source>
        <strain evidence="2 3">NF-5</strain>
    </source>
</reference>
<gene>
    <name evidence="2" type="ORF">ODY93_19020</name>
</gene>
<feature type="coiled-coil region" evidence="1">
    <location>
        <begin position="70"/>
        <end position="111"/>
    </location>
</feature>
<organism evidence="2 3">
    <name type="scientific">Shewanella xiamenensis</name>
    <dbReference type="NCBI Taxonomy" id="332186"/>
    <lineage>
        <taxon>Bacteria</taxon>
        <taxon>Pseudomonadati</taxon>
        <taxon>Pseudomonadota</taxon>
        <taxon>Gammaproteobacteria</taxon>
        <taxon>Alteromonadales</taxon>
        <taxon>Shewanellaceae</taxon>
        <taxon>Shewanella</taxon>
    </lineage>
</organism>
<name>A0ABT6UGS7_9GAMM</name>
<keyword evidence="3" id="KW-1185">Reference proteome</keyword>
<dbReference type="EMBL" id="JAOTLW010000025">
    <property type="protein sequence ID" value="MDI5833679.1"/>
    <property type="molecule type" value="Genomic_DNA"/>
</dbReference>
<proteinExistence type="predicted"/>
<dbReference type="RefSeq" id="WP_282679966.1">
    <property type="nucleotide sequence ID" value="NZ_JAOTLW010000025.1"/>
</dbReference>
<comment type="caution">
    <text evidence="2">The sequence shown here is derived from an EMBL/GenBank/DDBJ whole genome shotgun (WGS) entry which is preliminary data.</text>
</comment>
<sequence>MTNKNKLILVLLAALVFVVIISVLKPSKNEKTDKAVEAELNSTPVTLSDADAKTLKDTLGLTADTPDNTLRTLAITLKAQKEENAALKARLDEQQKQSKNAAESLQEKLNSGLAELQIKFDKEVGDLKKRTDVIGVNKPVDLDQNNLYDELGLGNGAISHLSSPPVSSDGLVWLNPIDAKIDDKGVLTTPGMNEAYQRNLARQAQIDAQKNAAIFEETPTPVYTLVRGSVLSDSVSLTALIGRIPVNGKVTSPYPFSLIIGKENLMANGFMLPEVKGVIATGTVTGDWNLSCVRGSVESFDFIMEDGSVISIPEAVDSLSSDFDGNAVTTSMQLGFLADPNGNPCLNGIKITNAPSYLTMMGVLDGVSAAASAAAAAQTTTSISDNGGGSSSVTGDASKYALANAAAGSVENVNTWIKERMASTFDAIYTPPGTPISVHLGRTLNIDKPVTPRKVRYPKETVGGTYVLD</sequence>
<evidence type="ECO:0000313" key="2">
    <source>
        <dbReference type="EMBL" id="MDI5833679.1"/>
    </source>
</evidence>
<keyword evidence="1" id="KW-0175">Coiled coil</keyword>
<dbReference type="InterPro" id="IPR021207">
    <property type="entry name" value="Integr_conj_element_PFL4705"/>
</dbReference>
<protein>
    <submittedName>
        <fullName evidence="2">TIGR03752 family integrating conjugative element protein</fullName>
    </submittedName>
</protein>
<evidence type="ECO:0000313" key="3">
    <source>
        <dbReference type="Proteomes" id="UP001159075"/>
    </source>
</evidence>
<accession>A0ABT6UGS7</accession>
<evidence type="ECO:0000256" key="1">
    <source>
        <dbReference type="SAM" id="Coils"/>
    </source>
</evidence>
<dbReference type="Proteomes" id="UP001159075">
    <property type="component" value="Unassembled WGS sequence"/>
</dbReference>
<dbReference type="NCBIfam" id="TIGR03752">
    <property type="entry name" value="conj_TIGR03752"/>
    <property type="match status" value="1"/>
</dbReference>